<name>A0ABU2NBC7_9PSEU</name>
<sequence>MTLRDWGQQLLGLCAAAVRAGWLAATILYAMLGTLHIAAVWFLLPALFIANDVKQALRVPHRDTKDLLLAALLLPQEAFAWMRAGWFSKAWIDCLWSKMSGQRKDRWQLQYAAEAK</sequence>
<keyword evidence="1" id="KW-0812">Transmembrane</keyword>
<gene>
    <name evidence="2" type="ORF">RM445_17150</name>
</gene>
<evidence type="ECO:0000256" key="1">
    <source>
        <dbReference type="SAM" id="Phobius"/>
    </source>
</evidence>
<evidence type="ECO:0000313" key="2">
    <source>
        <dbReference type="EMBL" id="MDT0351258.1"/>
    </source>
</evidence>
<keyword evidence="1" id="KW-1133">Transmembrane helix</keyword>
<organism evidence="2 3">
    <name type="scientific">Pseudonocardia charpentierae</name>
    <dbReference type="NCBI Taxonomy" id="3075545"/>
    <lineage>
        <taxon>Bacteria</taxon>
        <taxon>Bacillati</taxon>
        <taxon>Actinomycetota</taxon>
        <taxon>Actinomycetes</taxon>
        <taxon>Pseudonocardiales</taxon>
        <taxon>Pseudonocardiaceae</taxon>
        <taxon>Pseudonocardia</taxon>
    </lineage>
</organism>
<protein>
    <submittedName>
        <fullName evidence="2">Uncharacterized protein</fullName>
    </submittedName>
</protein>
<evidence type="ECO:0000313" key="3">
    <source>
        <dbReference type="Proteomes" id="UP001183202"/>
    </source>
</evidence>
<feature type="transmembrane region" description="Helical" evidence="1">
    <location>
        <begin position="20"/>
        <end position="44"/>
    </location>
</feature>
<reference evidence="3" key="1">
    <citation type="submission" date="2023-07" db="EMBL/GenBank/DDBJ databases">
        <title>30 novel species of actinomycetes from the DSMZ collection.</title>
        <authorList>
            <person name="Nouioui I."/>
        </authorList>
    </citation>
    <scope>NUCLEOTIDE SEQUENCE [LARGE SCALE GENOMIC DNA]</scope>
    <source>
        <strain evidence="3">DSM 45834</strain>
    </source>
</reference>
<dbReference type="Proteomes" id="UP001183202">
    <property type="component" value="Unassembled WGS sequence"/>
</dbReference>
<keyword evidence="1" id="KW-0472">Membrane</keyword>
<dbReference type="EMBL" id="JAVREJ010000011">
    <property type="protein sequence ID" value="MDT0351258.1"/>
    <property type="molecule type" value="Genomic_DNA"/>
</dbReference>
<comment type="caution">
    <text evidence="2">The sequence shown here is derived from an EMBL/GenBank/DDBJ whole genome shotgun (WGS) entry which is preliminary data.</text>
</comment>
<keyword evidence="3" id="KW-1185">Reference proteome</keyword>
<proteinExistence type="predicted"/>
<accession>A0ABU2NBC7</accession>